<name>A0A915E298_9BILA</name>
<organism evidence="1 2">
    <name type="scientific">Ditylenchus dipsaci</name>
    <dbReference type="NCBI Taxonomy" id="166011"/>
    <lineage>
        <taxon>Eukaryota</taxon>
        <taxon>Metazoa</taxon>
        <taxon>Ecdysozoa</taxon>
        <taxon>Nematoda</taxon>
        <taxon>Chromadorea</taxon>
        <taxon>Rhabditida</taxon>
        <taxon>Tylenchina</taxon>
        <taxon>Tylenchomorpha</taxon>
        <taxon>Sphaerularioidea</taxon>
        <taxon>Anguinidae</taxon>
        <taxon>Anguininae</taxon>
        <taxon>Ditylenchus</taxon>
    </lineage>
</organism>
<keyword evidence="1" id="KW-1185">Reference proteome</keyword>
<evidence type="ECO:0000313" key="2">
    <source>
        <dbReference type="WBParaSite" id="jg25712"/>
    </source>
</evidence>
<accession>A0A915E298</accession>
<dbReference type="SUPFAM" id="SSF52047">
    <property type="entry name" value="RNI-like"/>
    <property type="match status" value="1"/>
</dbReference>
<dbReference type="Proteomes" id="UP000887574">
    <property type="component" value="Unplaced"/>
</dbReference>
<proteinExistence type="predicted"/>
<evidence type="ECO:0000313" key="1">
    <source>
        <dbReference type="Proteomes" id="UP000887574"/>
    </source>
</evidence>
<dbReference type="WBParaSite" id="jg25712">
    <property type="protein sequence ID" value="jg25712"/>
    <property type="gene ID" value="jg25712"/>
</dbReference>
<reference evidence="2" key="1">
    <citation type="submission" date="2022-11" db="UniProtKB">
        <authorList>
            <consortium name="WormBaseParasite"/>
        </authorList>
    </citation>
    <scope>IDENTIFICATION</scope>
</reference>
<protein>
    <submittedName>
        <fullName evidence="2">Uncharacterized protein</fullName>
    </submittedName>
</protein>
<dbReference type="InterPro" id="IPR032675">
    <property type="entry name" value="LRR_dom_sf"/>
</dbReference>
<dbReference type="AlphaFoldDB" id="A0A915E298"/>
<dbReference type="Gene3D" id="3.80.10.10">
    <property type="entry name" value="Ribonuclease Inhibitor"/>
    <property type="match status" value="1"/>
</dbReference>
<sequence length="306" mass="35247">MMAREPAEWFPPVDEYLIPDLQITSLGLFSQLLQMPHLKRLDLRGIFFDWPHQPGQTNKVASRQLEMIGEACGAHLEDLNLNFSMCRANVPSIGLRQIGDRSGSTLQSLCLCLDDEHEDEDMIYLFQKLTCLQHLHIKFGNGLQHSRLIINLPCTKLMRDSLICIQLFVCFNSQSSWTLDDNALKIIAVLDNLEALKIIHCPKVTVLGISHFLDRCRVHFHHLELGHQLAEDGILELVHQCVDLRPSAMQRPAWFVEDPQRKVPADARLFYFLRYMEFMVSPSGQQLEDPLYDEQFPIGYKKHITT</sequence>